<reference evidence="16" key="1">
    <citation type="submission" date="2020-05" db="UniProtKB">
        <authorList>
            <consortium name="EnsemblMetazoa"/>
        </authorList>
    </citation>
    <scope>IDENTIFICATION</scope>
    <source>
        <strain evidence="16">Aabys</strain>
    </source>
</reference>
<dbReference type="InterPro" id="IPR047565">
    <property type="entry name" value="Alpha-macroglob_thiol-ester_cl"/>
</dbReference>
<evidence type="ECO:0000256" key="3">
    <source>
        <dbReference type="ARBA" id="ARBA00022729"/>
    </source>
</evidence>
<keyword evidence="12" id="KW-0472">Membrane</keyword>
<dbReference type="PROSITE" id="PS00477">
    <property type="entry name" value="ALPHA_2_MACROGLOBULIN"/>
    <property type="match status" value="1"/>
</dbReference>
<keyword evidence="12" id="KW-1133">Transmembrane helix</keyword>
<dbReference type="InterPro" id="IPR002890">
    <property type="entry name" value="MG2"/>
</dbReference>
<name>A0A1I8MNR5_MUSDO</name>
<dbReference type="InterPro" id="IPR001599">
    <property type="entry name" value="Macroglobln_a2"/>
</dbReference>
<dbReference type="Gene3D" id="2.60.40.2950">
    <property type="match status" value="1"/>
</dbReference>
<keyword evidence="6" id="KW-0882">Thioester bond</keyword>
<comment type="similarity">
    <text evidence="1">Belongs to the protease inhibitor I39 (alpha-2-macroglobulin) family.</text>
</comment>
<dbReference type="SUPFAM" id="SSF49410">
    <property type="entry name" value="Alpha-macroglobulin receptor domain"/>
    <property type="match status" value="1"/>
</dbReference>
<dbReference type="Pfam" id="PF01835">
    <property type="entry name" value="MG2"/>
    <property type="match status" value="1"/>
</dbReference>
<evidence type="ECO:0000256" key="7">
    <source>
        <dbReference type="ARBA" id="ARBA00023157"/>
    </source>
</evidence>
<accession>A0A1I8MNR5</accession>
<dbReference type="VEuPathDB" id="VectorBase:MDOA006909"/>
<feature type="transmembrane region" description="Helical" evidence="12">
    <location>
        <begin position="46"/>
        <end position="64"/>
    </location>
</feature>
<evidence type="ECO:0000259" key="14">
    <source>
        <dbReference type="SMART" id="SM01360"/>
    </source>
</evidence>
<keyword evidence="4" id="KW-0391">Immunity</keyword>
<evidence type="ECO:0000256" key="9">
    <source>
        <dbReference type="ARBA" id="ARBA00057615"/>
    </source>
</evidence>
<dbReference type="Pfam" id="PF07678">
    <property type="entry name" value="TED_complement"/>
    <property type="match status" value="1"/>
</dbReference>
<dbReference type="SUPFAM" id="SSF81296">
    <property type="entry name" value="E set domains"/>
    <property type="match status" value="1"/>
</dbReference>
<evidence type="ECO:0000256" key="8">
    <source>
        <dbReference type="ARBA" id="ARBA00023180"/>
    </source>
</evidence>
<protein>
    <recommendedName>
        <fullName evidence="11">TEP1-F</fullName>
    </recommendedName>
</protein>
<feature type="domain" description="Alpha-2-macroglobulin" evidence="14">
    <location>
        <begin position="675"/>
        <end position="765"/>
    </location>
</feature>
<dbReference type="Gene3D" id="2.60.120.1540">
    <property type="match status" value="1"/>
</dbReference>
<keyword evidence="7" id="KW-1015">Disulfide bond</keyword>
<dbReference type="STRING" id="7370.A0A1I8MNR5"/>
<evidence type="ECO:0000256" key="11">
    <source>
        <dbReference type="ARBA" id="ARBA00078071"/>
    </source>
</evidence>
<dbReference type="InterPro" id="IPR008930">
    <property type="entry name" value="Terpenoid_cyclase/PrenylTrfase"/>
</dbReference>
<dbReference type="Gene3D" id="2.60.40.1930">
    <property type="match status" value="2"/>
</dbReference>
<gene>
    <name evidence="16" type="primary">101894490</name>
</gene>
<dbReference type="GO" id="GO:0004867">
    <property type="term" value="F:serine-type endopeptidase inhibitor activity"/>
    <property type="evidence" value="ECO:0007669"/>
    <property type="project" value="UniProtKB-KW"/>
</dbReference>
<dbReference type="GO" id="GO:0005615">
    <property type="term" value="C:extracellular space"/>
    <property type="evidence" value="ECO:0007669"/>
    <property type="project" value="InterPro"/>
</dbReference>
<evidence type="ECO:0000256" key="6">
    <source>
        <dbReference type="ARBA" id="ARBA00022966"/>
    </source>
</evidence>
<dbReference type="InterPro" id="IPR036595">
    <property type="entry name" value="A-macroglobulin_rcpt-bd_sf"/>
</dbReference>
<dbReference type="eggNOG" id="KOG1366">
    <property type="taxonomic scope" value="Eukaryota"/>
</dbReference>
<dbReference type="GO" id="GO:0002376">
    <property type="term" value="P:immune system process"/>
    <property type="evidence" value="ECO:0007669"/>
    <property type="project" value="UniProtKB-KW"/>
</dbReference>
<keyword evidence="5" id="KW-0722">Serine protease inhibitor</keyword>
<feature type="domain" description="Alpha-2-macroglobulin bait region" evidence="13">
    <location>
        <begin position="469"/>
        <end position="603"/>
    </location>
</feature>
<dbReference type="SUPFAM" id="SSF48239">
    <property type="entry name" value="Terpenoid cyclases/Protein prenyltransferases"/>
    <property type="match status" value="1"/>
</dbReference>
<dbReference type="InterPro" id="IPR014756">
    <property type="entry name" value="Ig_E-set"/>
</dbReference>
<dbReference type="Pfam" id="PF00207">
    <property type="entry name" value="A2M"/>
    <property type="match status" value="1"/>
</dbReference>
<dbReference type="InterPro" id="IPR011626">
    <property type="entry name" value="Alpha-macroglobulin_TED"/>
</dbReference>
<proteinExistence type="inferred from homology"/>
<dbReference type="InterPro" id="IPR041555">
    <property type="entry name" value="MG3"/>
</dbReference>
<comment type="function">
    <text evidence="9">Binds covalently through a thioester bond to the pathogen surface resulting in pathogen clearance.</text>
</comment>
<evidence type="ECO:0000259" key="13">
    <source>
        <dbReference type="SMART" id="SM01359"/>
    </source>
</evidence>
<keyword evidence="12" id="KW-0812">Transmembrane</keyword>
<evidence type="ECO:0000256" key="12">
    <source>
        <dbReference type="SAM" id="Phobius"/>
    </source>
</evidence>
<evidence type="ECO:0000256" key="10">
    <source>
        <dbReference type="ARBA" id="ARBA00063781"/>
    </source>
</evidence>
<dbReference type="RefSeq" id="XP_005182170.2">
    <property type="nucleotide sequence ID" value="XM_005182113.4"/>
</dbReference>
<dbReference type="Pfam" id="PF07677">
    <property type="entry name" value="A2M_recep"/>
    <property type="match status" value="1"/>
</dbReference>
<dbReference type="PANTHER" id="PTHR11412:SF136">
    <property type="entry name" value="CD109 ANTIGEN"/>
    <property type="match status" value="1"/>
</dbReference>
<evidence type="ECO:0000256" key="4">
    <source>
        <dbReference type="ARBA" id="ARBA00022859"/>
    </source>
</evidence>
<evidence type="ECO:0000256" key="5">
    <source>
        <dbReference type="ARBA" id="ARBA00022900"/>
    </source>
</evidence>
<evidence type="ECO:0000256" key="1">
    <source>
        <dbReference type="ARBA" id="ARBA00010952"/>
    </source>
</evidence>
<dbReference type="InterPro" id="IPR019742">
    <property type="entry name" value="MacrogloblnA2_CS"/>
</dbReference>
<keyword evidence="3" id="KW-0732">Signal</keyword>
<dbReference type="InterPro" id="IPR011625">
    <property type="entry name" value="A2M_N_BRD"/>
</dbReference>
<dbReference type="Pfam" id="PF17791">
    <property type="entry name" value="MG3"/>
    <property type="match status" value="1"/>
</dbReference>
<dbReference type="InterPro" id="IPR009048">
    <property type="entry name" value="A-macroglobulin_rcpt-bd"/>
</dbReference>
<dbReference type="InterPro" id="IPR013783">
    <property type="entry name" value="Ig-like_fold"/>
</dbReference>
<dbReference type="Gene3D" id="1.50.10.20">
    <property type="match status" value="1"/>
</dbReference>
<dbReference type="Gene3D" id="2.60.40.10">
    <property type="entry name" value="Immunoglobulins"/>
    <property type="match status" value="1"/>
</dbReference>
<dbReference type="Gene3D" id="2.20.130.20">
    <property type="match status" value="1"/>
</dbReference>
<evidence type="ECO:0000313" key="16">
    <source>
        <dbReference type="EnsemblMetazoa" id="MDOA006909-PA"/>
    </source>
</evidence>
<evidence type="ECO:0000256" key="2">
    <source>
        <dbReference type="ARBA" id="ARBA00022690"/>
    </source>
</evidence>
<dbReference type="VEuPathDB" id="VectorBase:MDOMA2_005904"/>
<comment type="subunit">
    <text evidence="10">Heterodimer of a TEP1-N chain and an TEP1-C chain non-covalently linked. Forms a complex composed of TEP1-N and TEP1-C heterodimer, LRIM1 and APL1C; the interaction stabilizes TEP1-N and TEP1-C heterodimer, prevents its binding to tissues while circulating in the hemolymph and protects the thioester bond from hydrolysis. Mature TEP1 and to a lesser extent full-length TEP1 interact with SPCLIP1; the interaction is induced by microbial infection.</text>
</comment>
<keyword evidence="2" id="KW-0646">Protease inhibitor</keyword>
<dbReference type="Pfam" id="PF07703">
    <property type="entry name" value="A2M_BRD"/>
    <property type="match status" value="1"/>
</dbReference>
<sequence length="1387" mass="156426">MRTQFLIEVNNLSSSVSVHRLPIKQAVRKCGRIAVSNISKATTMKCGLIIFIFLIALWLSLVMGDEGYYSIIAPGTLKSNRKYSVVVTLHDASEPATIRCGIVGPSYNHNEEVVLQPFASQQLDFMPAILKPGNYFFFAEGLSGLSFRNETMLLLEENAGPHIYVQTDKAVYKPLDLVQFRVLILDEHTRPVNVTEPIRVEIMDANENRVKQFKDILLVQGVFTNKFNLAEHPALGVWQIVVTITGKFSYSQMSSFKVKKYVLPKFYVTIENAKHVTPENPIVKLKFYGKYNFGKYVEGNATIRATDWRGDPIIADQKLDVSGVEAFDIEVKNFEIYRNLNGVAVTVRLTEKYTQRTQSATSYFNIQQQQYNIIADPSDIEIKDGKPVRLKVKVQQWNGTAVRDRNEPVYMIHGERTYKSQLDDKGEAMFEFEHESEAKHIFKYRDSSAILPNIYSAGDDTKTNEEFFCKLTLLNGRPKLGKLIEINVSSTKNIPYIVYTVTGHGNIIRTEFIKLPANQKSYTIQLMPSIEMIPNAHIYVHYVHGGNYRYEEMVLDFPREFENEITLSAPKEAKPGQNVTISIKAQPNSYVGLLAVDLGVYLLDSSYDLDGRQILNELGSDLTYSPIKSLLYPGIISGLLTLTNAHYPFSMVTEHHNPVSWGNFPGDLRSKFPETWIFENLEIKNENTQLTLEIPDTITTWRITAFSIHNNTGLGIVKEATNIVTIKPFFLDIILPYAVKKGEMITLPVTVFNYHNKSLSAEVTLYKNGDEEDFEFSSGNKQQETKNIELPADGIGVVEFTIKPQSLGNLKLNISATASGDLFSDAVLQHLRVEPEGTGNYQNQVMILKVSGKDNEFSSSLSIKVPPNIVTNSEFITLSMGGDSLGPTLENLNNLVMKPTGCGEQNMVNFAPNILVLQYLKTIGKYGQEEMLVKQAKSFVEIGYQQELSFRHASGGFSVFGENQDKGVASTWLTAYVVRFFIKAASFVSVEEKVIRSGLDYLAGNQQQAGDFAYTGYLFYPAQQNRFGFTAFVLMTFMENKKYSKKYKNIIEKGLQFLNENVDKDHDVYDLSIMAAAFGMAKHENSTKVLDKLLAKALTKDKLRWWSANDKNGEKDVEITAYALLALLEISSGDDHSAIFEWLMQKRNSKGGFQSTHDTVVGLQAIVKYSQINSASNNQQINLRYAALDDKGREMKTDEFTINGENNLILQTHKLPRSTRSINFKATGNGQSMLQLSSLYYMTEETGLQHFDIKPKAHRVNVLELNVEICFTYLTTSSKMATKKNDDDNGPHFSNMVIMKLNLPSGYRTGAEFSTSLLENELIQRTEPKNSQTTLIIYFDNLQAGDENCITVPADKTHDVIDRKPAAIEMYDYYNASRSNTVFYTIE</sequence>
<evidence type="ECO:0000259" key="15">
    <source>
        <dbReference type="SMART" id="SM01361"/>
    </source>
</evidence>
<dbReference type="Gene3D" id="6.20.50.160">
    <property type="match status" value="1"/>
</dbReference>
<dbReference type="PANTHER" id="PTHR11412">
    <property type="entry name" value="MACROGLOBULIN / COMPLEMENT"/>
    <property type="match status" value="1"/>
</dbReference>
<dbReference type="FunFam" id="2.60.40.1930:FF:000001">
    <property type="entry name" value="CD109 isoform 3"/>
    <property type="match status" value="1"/>
</dbReference>
<dbReference type="SMART" id="SM01360">
    <property type="entry name" value="A2M"/>
    <property type="match status" value="1"/>
</dbReference>
<dbReference type="EnsemblMetazoa" id="MDOA006909-RA">
    <property type="protein sequence ID" value="MDOA006909-PA"/>
    <property type="gene ID" value="MDOA006909"/>
</dbReference>
<dbReference type="Gene3D" id="2.60.40.690">
    <property type="entry name" value="Alpha-macroglobulin, receptor-binding domain"/>
    <property type="match status" value="1"/>
</dbReference>
<dbReference type="SMART" id="SM01361">
    <property type="entry name" value="A2M_recep"/>
    <property type="match status" value="1"/>
</dbReference>
<dbReference type="SMART" id="SM01359">
    <property type="entry name" value="A2M_N_2"/>
    <property type="match status" value="1"/>
</dbReference>
<dbReference type="SMART" id="SM01419">
    <property type="entry name" value="Thiol-ester_cl"/>
    <property type="match status" value="1"/>
</dbReference>
<dbReference type="OrthoDB" id="9998011at2759"/>
<keyword evidence="8" id="KW-0325">Glycoprotein</keyword>
<dbReference type="Gene3D" id="2.60.40.1940">
    <property type="match status" value="1"/>
</dbReference>
<feature type="domain" description="Alpha-macroglobulin receptor-binding" evidence="15">
    <location>
        <begin position="1294"/>
        <end position="1384"/>
    </location>
</feature>
<dbReference type="KEGG" id="mde:101894490"/>
<organism evidence="16">
    <name type="scientific">Musca domestica</name>
    <name type="common">House fly</name>
    <dbReference type="NCBI Taxonomy" id="7370"/>
    <lineage>
        <taxon>Eukaryota</taxon>
        <taxon>Metazoa</taxon>
        <taxon>Ecdysozoa</taxon>
        <taxon>Arthropoda</taxon>
        <taxon>Hexapoda</taxon>
        <taxon>Insecta</taxon>
        <taxon>Pterygota</taxon>
        <taxon>Neoptera</taxon>
        <taxon>Endopterygota</taxon>
        <taxon>Diptera</taxon>
        <taxon>Brachycera</taxon>
        <taxon>Muscomorpha</taxon>
        <taxon>Muscoidea</taxon>
        <taxon>Muscidae</taxon>
        <taxon>Musca</taxon>
    </lineage>
</organism>
<dbReference type="InterPro" id="IPR050473">
    <property type="entry name" value="A2M/Complement_sys"/>
</dbReference>